<protein>
    <recommendedName>
        <fullName evidence="3">Ankyrin repeat-containing protein</fullName>
    </recommendedName>
</protein>
<dbReference type="InterPro" id="IPR036770">
    <property type="entry name" value="Ankyrin_rpt-contain_sf"/>
</dbReference>
<dbReference type="PANTHER" id="PTHR46586:SF1">
    <property type="entry name" value="ANKYRIN REPEAT-CONTAINING PROTEIN"/>
    <property type="match status" value="1"/>
</dbReference>
<keyword evidence="2" id="KW-1185">Reference proteome</keyword>
<dbReference type="SUPFAM" id="SSF48403">
    <property type="entry name" value="Ankyrin repeat"/>
    <property type="match status" value="1"/>
</dbReference>
<dbReference type="InterPro" id="IPR052050">
    <property type="entry name" value="SecEffector_AnkRepeat"/>
</dbReference>
<dbReference type="AlphaFoldDB" id="D3BJR4"/>
<proteinExistence type="predicted"/>
<evidence type="ECO:0008006" key="3">
    <source>
        <dbReference type="Google" id="ProtNLM"/>
    </source>
</evidence>
<dbReference type="RefSeq" id="XP_020430270.1">
    <property type="nucleotide sequence ID" value="XM_020579595.1"/>
</dbReference>
<dbReference type="PANTHER" id="PTHR46586">
    <property type="entry name" value="ANKYRIN REPEAT-CONTAINING PROTEIN"/>
    <property type="match status" value="1"/>
</dbReference>
<name>D3BJR4_HETP5</name>
<gene>
    <name evidence="1" type="ORF">PPL_08793</name>
</gene>
<reference evidence="1 2" key="1">
    <citation type="journal article" date="2011" name="Genome Res.">
        <title>Phylogeny-wide analysis of social amoeba genomes highlights ancient origins for complex intercellular communication.</title>
        <authorList>
            <person name="Heidel A.J."/>
            <person name="Lawal H.M."/>
            <person name="Felder M."/>
            <person name="Schilde C."/>
            <person name="Helps N.R."/>
            <person name="Tunggal B."/>
            <person name="Rivero F."/>
            <person name="John U."/>
            <person name="Schleicher M."/>
            <person name="Eichinger L."/>
            <person name="Platzer M."/>
            <person name="Noegel A.A."/>
            <person name="Schaap P."/>
            <person name="Gloeckner G."/>
        </authorList>
    </citation>
    <scope>NUCLEOTIDE SEQUENCE [LARGE SCALE GENOMIC DNA]</scope>
    <source>
        <strain evidence="2">ATCC 26659 / Pp 5 / PN500</strain>
    </source>
</reference>
<evidence type="ECO:0000313" key="1">
    <source>
        <dbReference type="EMBL" id="EFA78144.1"/>
    </source>
</evidence>
<evidence type="ECO:0000313" key="2">
    <source>
        <dbReference type="Proteomes" id="UP000001396"/>
    </source>
</evidence>
<dbReference type="EMBL" id="ADBJ01000038">
    <property type="protein sequence ID" value="EFA78144.1"/>
    <property type="molecule type" value="Genomic_DNA"/>
</dbReference>
<dbReference type="GeneID" id="31364270"/>
<organism evidence="1 2">
    <name type="scientific">Heterostelium pallidum (strain ATCC 26659 / Pp 5 / PN500)</name>
    <name type="common">Cellular slime mold</name>
    <name type="synonym">Polysphondylium pallidum</name>
    <dbReference type="NCBI Taxonomy" id="670386"/>
    <lineage>
        <taxon>Eukaryota</taxon>
        <taxon>Amoebozoa</taxon>
        <taxon>Evosea</taxon>
        <taxon>Eumycetozoa</taxon>
        <taxon>Dictyostelia</taxon>
        <taxon>Acytosteliales</taxon>
        <taxon>Acytosteliaceae</taxon>
        <taxon>Heterostelium</taxon>
    </lineage>
</organism>
<accession>D3BJR4</accession>
<dbReference type="Proteomes" id="UP000001396">
    <property type="component" value="Unassembled WGS sequence"/>
</dbReference>
<comment type="caution">
    <text evidence="1">The sequence shown here is derived from an EMBL/GenBank/DDBJ whole genome shotgun (WGS) entry which is preliminary data.</text>
</comment>
<dbReference type="InParanoid" id="D3BJR4"/>
<dbReference type="Gene3D" id="1.25.40.20">
    <property type="entry name" value="Ankyrin repeat-containing domain"/>
    <property type="match status" value="1"/>
</dbReference>
<sequence>MFNQILNNIILRNKIFRYIHDISLNIINNNNENKDYEYHDQQQQHIIVYKSLIIKKYHEIDNAGWMLDNHYYQLFRYKLLRGESIYFTTYALRLLFSKYSSNDMQLQLIKQLFNSDCLPLRLQNNQSHIMESASISGSIPLLNAKSSHVIYHVHGQTEGCTVIAFENAIKRDDYECLVFLFEWYHNRLDNFHLNNLFRCACNYARMDMVKFIYGKMTLPRIQWSQVLYSNNQLVQKKSADSKYSIADVFDWFHENNVPHCGPEAWLLAMEIGSLEALKIIMEKVKPDASRDHSYSLKLELIDMSVRSGSLQMIKYIYDNIKQSCTESAIVLAASNGYLAILEFIIDHHFDMIKTNNNADILTTITDLFKSGVKSGSLAILNKILYYIGKRYGGSDSGSENGHQTTIVVEQSLLEINPNLKKLMFVETLEAGHLEMFTYLLERYSPLMDQSTFNMTLTEILTRYDKSTLELLYQHQPTNFFDIVDDIPSFDTSSFATLDYFFNKCISKDKSKNLQANPKELFKSKTLSLLGIGMKKT</sequence>